<evidence type="ECO:0000313" key="1">
    <source>
        <dbReference type="EMBL" id="KAK2598381.1"/>
    </source>
</evidence>
<accession>A0AAD9W017</accession>
<sequence>MSSQSSDQLKNRTFGQDLWPHKTIDIGANGVTVSANPLGQIYQISAPLAAANKFGIMVAAPWPQFDHSQRTNPKYVREFRKIPERLLSQLRSGLGIDFGGRKGPVVTRHVRDSMGSHAQFEYRIHDSDSFVQTALKVRNDGTVIHASKISNMSSEEQTISVSLDVAFAVSRAGYGQLTDRGAVDMPDASNALNSIRGHNGAGVLSVENRSLGGRVIVSVLFYNTTTGQYIDVNELPFVQRGVQQNPPHRPTERASQLIRIKPWETMKLIVLFHPEDISASDEFAGGDRADETAPDTLFTYQDGNSDPKILVQRHIQDLSGFNRDPAETIESTILWANVNYILGCCSVPISSSQGHGTCCIADHFALNLGWPRDNYWQLKLLRQLSSSKLEKLLPNNHERARQYDEEIRQILTNHLFWLFQMAVTEIEIDGKVRHFWRRSYLVNGLPKDGEVFQLDTQCYPFLEFCEYFETYGNDSFIKFILQSGSFRNILQDLLSRRDNVTNLFLSDETPADDELGDYKFHLSSNILLWHTLRKLARLLSCPQFRPVARAAVNGNNHPWEALNNFAAMIKEGVLRNFKSCRDITHGDVGQRRADQDILAYGFDPSKKLDDPMRYRHYHDGNDMPTLYAQEWGFLKGDDGDTCDDADLRSLWGNTLVWAFTPGPASSGFNSGYQGKGSEPFHGLGSDHSPGPWTLGFFQEWRFAQMVGDEARERKAWKQIEGSAQFDGTFSEAVDITTGVCTSKTWFSWPGAMIAENLIDTVIDQVQKRAS</sequence>
<dbReference type="InterPro" id="IPR008928">
    <property type="entry name" value="6-hairpin_glycosidase_sf"/>
</dbReference>
<comment type="caution">
    <text evidence="1">The sequence shown here is derived from an EMBL/GenBank/DDBJ whole genome shotgun (WGS) entry which is preliminary data.</text>
</comment>
<dbReference type="GO" id="GO:0003824">
    <property type="term" value="F:catalytic activity"/>
    <property type="evidence" value="ECO:0007669"/>
    <property type="project" value="UniProtKB-ARBA"/>
</dbReference>
<dbReference type="InterPro" id="IPR012341">
    <property type="entry name" value="6hp_glycosidase-like_sf"/>
</dbReference>
<organism evidence="1 2">
    <name type="scientific">Phomopsis amygdali</name>
    <name type="common">Fusicoccum amygdali</name>
    <dbReference type="NCBI Taxonomy" id="1214568"/>
    <lineage>
        <taxon>Eukaryota</taxon>
        <taxon>Fungi</taxon>
        <taxon>Dikarya</taxon>
        <taxon>Ascomycota</taxon>
        <taxon>Pezizomycotina</taxon>
        <taxon>Sordariomycetes</taxon>
        <taxon>Sordariomycetidae</taxon>
        <taxon>Diaporthales</taxon>
        <taxon>Diaporthaceae</taxon>
        <taxon>Diaporthe</taxon>
    </lineage>
</organism>
<evidence type="ECO:0000313" key="2">
    <source>
        <dbReference type="Proteomes" id="UP001265746"/>
    </source>
</evidence>
<dbReference type="Gene3D" id="1.50.10.10">
    <property type="match status" value="1"/>
</dbReference>
<dbReference type="GO" id="GO:0005975">
    <property type="term" value="P:carbohydrate metabolic process"/>
    <property type="evidence" value="ECO:0007669"/>
    <property type="project" value="InterPro"/>
</dbReference>
<dbReference type="Proteomes" id="UP001265746">
    <property type="component" value="Unassembled WGS sequence"/>
</dbReference>
<name>A0AAD9W017_PHOAM</name>
<gene>
    <name evidence="1" type="ORF">N8I77_011801</name>
</gene>
<keyword evidence="2" id="KW-1185">Reference proteome</keyword>
<dbReference type="AlphaFoldDB" id="A0AAD9W017"/>
<proteinExistence type="predicted"/>
<dbReference type="SUPFAM" id="SSF48208">
    <property type="entry name" value="Six-hairpin glycosidases"/>
    <property type="match status" value="1"/>
</dbReference>
<reference evidence="1" key="1">
    <citation type="submission" date="2023-06" db="EMBL/GenBank/DDBJ databases">
        <authorList>
            <person name="Noh H."/>
        </authorList>
    </citation>
    <scope>NUCLEOTIDE SEQUENCE</scope>
    <source>
        <strain evidence="1">DUCC20226</strain>
    </source>
</reference>
<protein>
    <submittedName>
        <fullName evidence="1">Uncharacterized protein</fullName>
    </submittedName>
</protein>
<dbReference type="EMBL" id="JAUJFL010000008">
    <property type="protein sequence ID" value="KAK2598381.1"/>
    <property type="molecule type" value="Genomic_DNA"/>
</dbReference>